<evidence type="ECO:0000313" key="7">
    <source>
        <dbReference type="Proteomes" id="UP000824120"/>
    </source>
</evidence>
<dbReference type="InterPro" id="IPR038765">
    <property type="entry name" value="Papain-like_cys_pep_sf"/>
</dbReference>
<sequence length="909" mass="104740">MSAKHTETPRKSGRFVEGTYIDEVHVPTFNILTQTPPPKRAEIPATCGGSSRLKDKKEKKNEAKKRPISANQKGKKRKGKIVGTPSESDSDFVSETKKKKTTNAEVAQSSKPSTRSTTKKKESEIPTSKKHKKVVRRFQQFLEQTPFGVFYDIYHIKIQCQLLRHLMILESENVRDDMFVVKINGIELRFGIKEIAAITGLKCGLLTDFFPDPYIPNRIILKYFGDMTKVPKLDFFNKFKHANFFETEDRLKIGILYFIASFLTGSEASKTTIPKLYFDLVESGQYVNFPWGNECFRLTLKACSRRLGKNPTSFKFSQFHIALQVWFYECRHPFDNTVVIRVSNVTLRILNWKTSNESIFFDDLKNTIFRTHGNQHKFRNIVLTDEELDAMDQINLHQYSSHHETEDQATEERHDVDFDEKYVELKKEIAEVDKHMTDMKAYVDNSTKLIIEEISSLRGQPSQATHQQDDARQNVEESEKAPMDQPSVSMRKYVHTSNTDGMHFNLIMICIFTFKKSNDQTIGVVFNADIPGSSNSKPPTLDDYPDFTMTQIVALDPILNANTTLDVQPRNRNPGKYDTSPYIRLSECESSSRRVPILFRIKHPFESHNGFEVATELIDEFNKWVFKDVSSRRDSCVKGFFNIMVKLPVCLGKDGAKYSPIPLSYSTVDCWFMTWVDNIEKQWRESNCDMRSISLDHDVGQCIRGFKLLANIPWDSVDNVIIPVNISEKFHWFLVVFRIKLRCLHVYDSMKGGSVHTKKVNETVGKLATMIPLFLTSTGFYGKRLDLYANKLPKYVHKSQSDPLDIKHMMHAPQQEDISNDCGLYTCLFAEYISNDVFDMRSIDIDAKYHRQRYATILWHYGKTKNEDGAISESEVTGTVASKFDGPRITKEHVPDTTNYPTPRQRTRN</sequence>
<gene>
    <name evidence="6" type="ORF">H5410_053789</name>
</gene>
<feature type="region of interest" description="Disordered" evidence="4">
    <location>
        <begin position="31"/>
        <end position="129"/>
    </location>
</feature>
<dbReference type="SUPFAM" id="SSF54001">
    <property type="entry name" value="Cysteine proteinases"/>
    <property type="match status" value="1"/>
</dbReference>
<evidence type="ECO:0000256" key="2">
    <source>
        <dbReference type="ARBA" id="ARBA00022670"/>
    </source>
</evidence>
<dbReference type="InterPro" id="IPR003653">
    <property type="entry name" value="Peptidase_C48_C"/>
</dbReference>
<protein>
    <recommendedName>
        <fullName evidence="5">Ubiquitin-like protease family profile domain-containing protein</fullName>
    </recommendedName>
</protein>
<feature type="domain" description="Ubiquitin-like protease family profile" evidence="5">
    <location>
        <begin position="595"/>
        <end position="833"/>
    </location>
</feature>
<feature type="compositionally biased region" description="Polar residues" evidence="4">
    <location>
        <begin position="896"/>
        <end position="909"/>
    </location>
</feature>
<keyword evidence="2" id="KW-0645">Protease</keyword>
<dbReference type="Pfam" id="PF09331">
    <property type="entry name" value="DUF1985"/>
    <property type="match status" value="1"/>
</dbReference>
<evidence type="ECO:0000259" key="5">
    <source>
        <dbReference type="PROSITE" id="PS50600"/>
    </source>
</evidence>
<feature type="compositionally biased region" description="Basic residues" evidence="4">
    <location>
        <begin position="66"/>
        <end position="80"/>
    </location>
</feature>
<feature type="compositionally biased region" description="Basic and acidic residues" evidence="4">
    <location>
        <begin position="467"/>
        <end position="482"/>
    </location>
</feature>
<keyword evidence="7" id="KW-1185">Reference proteome</keyword>
<proteinExistence type="inferred from homology"/>
<evidence type="ECO:0000256" key="3">
    <source>
        <dbReference type="ARBA" id="ARBA00022801"/>
    </source>
</evidence>
<dbReference type="OrthoDB" id="1295285at2759"/>
<keyword evidence="3" id="KW-0378">Hydrolase</keyword>
<dbReference type="PANTHER" id="PTHR48449:SF1">
    <property type="entry name" value="DUF1985 DOMAIN-CONTAINING PROTEIN"/>
    <property type="match status" value="1"/>
</dbReference>
<dbReference type="Gene3D" id="3.40.395.10">
    <property type="entry name" value="Adenoviral Proteinase, Chain A"/>
    <property type="match status" value="1"/>
</dbReference>
<evidence type="ECO:0000256" key="1">
    <source>
        <dbReference type="ARBA" id="ARBA00005234"/>
    </source>
</evidence>
<name>A0A9J5X5I6_SOLCO</name>
<comment type="caution">
    <text evidence="6">The sequence shown here is derived from an EMBL/GenBank/DDBJ whole genome shotgun (WGS) entry which is preliminary data.</text>
</comment>
<accession>A0A9J5X5I6</accession>
<dbReference type="AlphaFoldDB" id="A0A9J5X5I6"/>
<dbReference type="EMBL" id="JACXVP010000010">
    <property type="protein sequence ID" value="KAG5583162.1"/>
    <property type="molecule type" value="Genomic_DNA"/>
</dbReference>
<organism evidence="6 7">
    <name type="scientific">Solanum commersonii</name>
    <name type="common">Commerson's wild potato</name>
    <name type="synonym">Commerson's nightshade</name>
    <dbReference type="NCBI Taxonomy" id="4109"/>
    <lineage>
        <taxon>Eukaryota</taxon>
        <taxon>Viridiplantae</taxon>
        <taxon>Streptophyta</taxon>
        <taxon>Embryophyta</taxon>
        <taxon>Tracheophyta</taxon>
        <taxon>Spermatophyta</taxon>
        <taxon>Magnoliopsida</taxon>
        <taxon>eudicotyledons</taxon>
        <taxon>Gunneridae</taxon>
        <taxon>Pentapetalae</taxon>
        <taxon>asterids</taxon>
        <taxon>lamiids</taxon>
        <taxon>Solanales</taxon>
        <taxon>Solanaceae</taxon>
        <taxon>Solanoideae</taxon>
        <taxon>Solaneae</taxon>
        <taxon>Solanum</taxon>
    </lineage>
</organism>
<dbReference type="Pfam" id="PF02902">
    <property type="entry name" value="Peptidase_C48"/>
    <property type="match status" value="1"/>
</dbReference>
<evidence type="ECO:0000256" key="4">
    <source>
        <dbReference type="SAM" id="MobiDB-lite"/>
    </source>
</evidence>
<comment type="similarity">
    <text evidence="1">Belongs to the peptidase C48 family.</text>
</comment>
<feature type="region of interest" description="Disordered" evidence="4">
    <location>
        <begin position="887"/>
        <end position="909"/>
    </location>
</feature>
<dbReference type="PANTHER" id="PTHR48449">
    <property type="entry name" value="DUF1985 DOMAIN-CONTAINING PROTEIN"/>
    <property type="match status" value="1"/>
</dbReference>
<dbReference type="GO" id="GO:0008234">
    <property type="term" value="F:cysteine-type peptidase activity"/>
    <property type="evidence" value="ECO:0007669"/>
    <property type="project" value="InterPro"/>
</dbReference>
<feature type="compositionally biased region" description="Basic and acidic residues" evidence="4">
    <location>
        <begin position="52"/>
        <end position="65"/>
    </location>
</feature>
<dbReference type="PROSITE" id="PS50600">
    <property type="entry name" value="ULP_PROTEASE"/>
    <property type="match status" value="1"/>
</dbReference>
<evidence type="ECO:0000313" key="6">
    <source>
        <dbReference type="EMBL" id="KAG5583162.1"/>
    </source>
</evidence>
<feature type="compositionally biased region" description="Polar residues" evidence="4">
    <location>
        <begin position="457"/>
        <end position="466"/>
    </location>
</feature>
<dbReference type="Proteomes" id="UP000824120">
    <property type="component" value="Chromosome 10"/>
</dbReference>
<dbReference type="InterPro" id="IPR015410">
    <property type="entry name" value="DUF1985"/>
</dbReference>
<dbReference type="GO" id="GO:0006508">
    <property type="term" value="P:proteolysis"/>
    <property type="evidence" value="ECO:0007669"/>
    <property type="project" value="UniProtKB-KW"/>
</dbReference>
<reference evidence="6 7" key="1">
    <citation type="submission" date="2020-09" db="EMBL/GenBank/DDBJ databases">
        <title>De no assembly of potato wild relative species, Solanum commersonii.</title>
        <authorList>
            <person name="Cho K."/>
        </authorList>
    </citation>
    <scope>NUCLEOTIDE SEQUENCE [LARGE SCALE GENOMIC DNA]</scope>
    <source>
        <strain evidence="6">LZ3.2</strain>
        <tissue evidence="6">Leaf</tissue>
    </source>
</reference>
<feature type="region of interest" description="Disordered" evidence="4">
    <location>
        <begin position="456"/>
        <end position="488"/>
    </location>
</feature>